<reference evidence="2 3" key="1">
    <citation type="journal article" date="2006" name="PLoS Genet.">
        <title>The complete genome sequence and comparative genome analysis of the high pathogenicity Yersinia enterocolitica strain 8081.</title>
        <authorList>
            <person name="Thomson N.R."/>
            <person name="Howard S."/>
            <person name="Wren B.W."/>
            <person name="Holden M.T.G."/>
            <person name="Crossman L."/>
            <person name="Challis G.L."/>
            <person name="Churcher C."/>
            <person name="Mungall K."/>
            <person name="Brooks K."/>
            <person name="Chillingworth T."/>
            <person name="Feltwell T."/>
            <person name="Abdellah Z."/>
            <person name="Hauser H."/>
            <person name="Jagels K."/>
            <person name="Maddison M."/>
            <person name="Moule S."/>
            <person name="Sanders M."/>
            <person name="Whitehead S."/>
            <person name="Quail M.A."/>
            <person name="Dougan G."/>
            <person name="Parkhill J."/>
            <person name="Prentice M.B."/>
        </authorList>
    </citation>
    <scope>NUCLEOTIDE SEQUENCE [LARGE SCALE GENOMIC DNA]</scope>
    <source>
        <strain evidence="3">NCTC 13174 / 8081</strain>
        <plasmid evidence="3">Plasmid pYVe8081</plasmid>
    </source>
</reference>
<dbReference type="GO" id="GO:0030254">
    <property type="term" value="P:protein secretion by the type III secretion system"/>
    <property type="evidence" value="ECO:0007669"/>
    <property type="project" value="InterPro"/>
</dbReference>
<name>A1JUA7_YERE8</name>
<feature type="compositionally biased region" description="Basic and acidic residues" evidence="1">
    <location>
        <begin position="124"/>
        <end position="136"/>
    </location>
</feature>
<dbReference type="PATRIC" id="fig|393305.7.peg.52"/>
<feature type="region of interest" description="Disordered" evidence="1">
    <location>
        <begin position="124"/>
        <end position="143"/>
    </location>
</feature>
<dbReference type="InterPro" id="IPR010261">
    <property type="entry name" value="Tir_chaperone"/>
</dbReference>
<gene>
    <name evidence="2" type="ordered locus">YEP0051</name>
</gene>
<dbReference type="Gene3D" id="3.30.1460.10">
    <property type="match status" value="1"/>
</dbReference>
<dbReference type="EMBL" id="AM286416">
    <property type="protein sequence ID" value="CAL10073.1"/>
    <property type="molecule type" value="Genomic_DNA"/>
</dbReference>
<keyword evidence="2" id="KW-0614">Plasmid</keyword>
<proteinExistence type="predicted"/>
<evidence type="ECO:0000313" key="3">
    <source>
        <dbReference type="Proteomes" id="UP000000642"/>
    </source>
</evidence>
<evidence type="ECO:0000313" key="2">
    <source>
        <dbReference type="EMBL" id="CAL10073.1"/>
    </source>
</evidence>
<dbReference type="HOGENOM" id="CLU_1824599_0_0_6"/>
<accession>A1JUA7</accession>
<protein>
    <submittedName>
        <fullName evidence="2">YopH targeting protein</fullName>
    </submittedName>
</protein>
<dbReference type="Proteomes" id="UP000000642">
    <property type="component" value="Plasmid pYVe8081"/>
</dbReference>
<dbReference type="Pfam" id="PF05932">
    <property type="entry name" value="CesT"/>
    <property type="match status" value="1"/>
</dbReference>
<dbReference type="AlphaFoldDB" id="A1JUA7"/>
<dbReference type="KEGG" id="yen:YEP0051"/>
<dbReference type="SUPFAM" id="SSF69635">
    <property type="entry name" value="Type III secretory system chaperone-like"/>
    <property type="match status" value="1"/>
</dbReference>
<dbReference type="OrthoDB" id="7065547at2"/>
<dbReference type="eggNOG" id="ENOG5030F4Y">
    <property type="taxonomic scope" value="Bacteria"/>
</dbReference>
<organism evidence="2 3">
    <name type="scientific">Yersinia enterocolitica serotype O:8 / biotype 1B (strain NCTC 13174 / 8081)</name>
    <dbReference type="NCBI Taxonomy" id="393305"/>
    <lineage>
        <taxon>Bacteria</taxon>
        <taxon>Pseudomonadati</taxon>
        <taxon>Pseudomonadota</taxon>
        <taxon>Gammaproteobacteria</taxon>
        <taxon>Enterobacterales</taxon>
        <taxon>Yersiniaceae</taxon>
        <taxon>Yersinia</taxon>
    </lineage>
</organism>
<dbReference type="RefSeq" id="WP_011117645.1">
    <property type="nucleotide sequence ID" value="NC_008791.1"/>
</dbReference>
<sequence length="143" mass="16045">MRTYSSLLEEFATELGLEEIETNELGHGAVTIDKIWVVHLAPINEKELVVFMRAGILTGQSQLYDILRKNLFSPHSGVIRCALDKDDHWLLWSQLNINDTSGTKLASVLTSLVDKAVTISCEPTMKKEDEDDDHRPSSSHLLV</sequence>
<evidence type="ECO:0000256" key="1">
    <source>
        <dbReference type="SAM" id="MobiDB-lite"/>
    </source>
</evidence>
<dbReference type="CDD" id="cd17030">
    <property type="entry name" value="T3SC_IA_SycH-like"/>
    <property type="match status" value="1"/>
</dbReference>
<geneLocation type="plasmid" evidence="2 3">
    <name>pYVe8081</name>
</geneLocation>